<dbReference type="AlphaFoldDB" id="A0A9P8AD23"/>
<dbReference type="GO" id="GO:0016279">
    <property type="term" value="F:protein-lysine N-methyltransferase activity"/>
    <property type="evidence" value="ECO:0007669"/>
    <property type="project" value="TreeGrafter"/>
</dbReference>
<dbReference type="OrthoDB" id="42889at2759"/>
<dbReference type="PANTHER" id="PTHR13271:SF147">
    <property type="entry name" value="PROTEIN-LYSINE N-METHYLTRANSFERASE EFM1-RELATED"/>
    <property type="match status" value="1"/>
</dbReference>
<accession>A0A9P8AD23</accession>
<dbReference type="KEGG" id="more:E1B28_004677"/>
<evidence type="ECO:0000259" key="1">
    <source>
        <dbReference type="PROSITE" id="PS50280"/>
    </source>
</evidence>
<dbReference type="InterPro" id="IPR050600">
    <property type="entry name" value="SETD3_SETD6_MTase"/>
</dbReference>
<reference evidence="2" key="1">
    <citation type="journal article" date="2021" name="Genome Biol. Evol.">
        <title>The assembled and annotated genome of the fairy-ring fungus Marasmius oreades.</title>
        <authorList>
            <person name="Hiltunen M."/>
            <person name="Ament-Velasquez S.L."/>
            <person name="Johannesson H."/>
        </authorList>
    </citation>
    <scope>NUCLEOTIDE SEQUENCE</scope>
    <source>
        <strain evidence="2">03SP1</strain>
    </source>
</reference>
<evidence type="ECO:0000313" key="3">
    <source>
        <dbReference type="Proteomes" id="UP001049176"/>
    </source>
</evidence>
<evidence type="ECO:0000313" key="2">
    <source>
        <dbReference type="EMBL" id="KAG7097316.1"/>
    </source>
</evidence>
<dbReference type="Proteomes" id="UP001049176">
    <property type="component" value="Chromosome 2"/>
</dbReference>
<dbReference type="PROSITE" id="PS50280">
    <property type="entry name" value="SET"/>
    <property type="match status" value="1"/>
</dbReference>
<organism evidence="2 3">
    <name type="scientific">Marasmius oreades</name>
    <name type="common">fairy-ring Marasmius</name>
    <dbReference type="NCBI Taxonomy" id="181124"/>
    <lineage>
        <taxon>Eukaryota</taxon>
        <taxon>Fungi</taxon>
        <taxon>Dikarya</taxon>
        <taxon>Basidiomycota</taxon>
        <taxon>Agaricomycotina</taxon>
        <taxon>Agaricomycetes</taxon>
        <taxon>Agaricomycetidae</taxon>
        <taxon>Agaricales</taxon>
        <taxon>Marasmiineae</taxon>
        <taxon>Marasmiaceae</taxon>
        <taxon>Marasmius</taxon>
    </lineage>
</organism>
<sequence>MSTEPKNALSLRTWLTENNGRFDNKVRFQPVLSGFSVIATEEIAPETTIASCPFDIAITRCSSKSSLLKLLKPSKVDVLDSWNERQCIATYLCFHLILLPSDLDHFTFLRHGPYVLVLPPEEKMRTGLHFTPEEREMFRGSNLFGAIVDREKEYRDEWVQCLRVISECKASWGTAFSWELYRTATTHVSSRAFPSSLLSRNPSLSTSPSIEPILLPGIDSINHARGKPVSWVVTYPNHESPSTPPTISLKIHYPVSAGDEIFNNYGVKPNSELVLGYGFSISENPDDTILLKVGGGGVHAKRWEVGRQARGADGLWAEILSFISENEDATYEDHLDASAMLTDMVDRLTSQLPPLKNKSFDPNTVRPEVVKMYHDYIEGQRDILDALIKFAEAKKQAAVEWAAEEGVELVFDE</sequence>
<dbReference type="InterPro" id="IPR046341">
    <property type="entry name" value="SET_dom_sf"/>
</dbReference>
<gene>
    <name evidence="2" type="ORF">E1B28_004677</name>
</gene>
<protein>
    <recommendedName>
        <fullName evidence="1">SET domain-containing protein</fullName>
    </recommendedName>
</protein>
<proteinExistence type="predicted"/>
<name>A0A9P8AD23_9AGAR</name>
<dbReference type="Gene3D" id="3.90.1410.10">
    <property type="entry name" value="set domain protein methyltransferase, domain 1"/>
    <property type="match status" value="1"/>
</dbReference>
<dbReference type="PANTHER" id="PTHR13271">
    <property type="entry name" value="UNCHARACTERIZED PUTATIVE METHYLTRANSFERASE"/>
    <property type="match status" value="1"/>
</dbReference>
<keyword evidence="3" id="KW-1185">Reference proteome</keyword>
<dbReference type="InterPro" id="IPR001214">
    <property type="entry name" value="SET_dom"/>
</dbReference>
<dbReference type="GeneID" id="66073753"/>
<dbReference type="SUPFAM" id="SSF82199">
    <property type="entry name" value="SET domain"/>
    <property type="match status" value="1"/>
</dbReference>
<dbReference type="EMBL" id="CM032182">
    <property type="protein sequence ID" value="KAG7097316.1"/>
    <property type="molecule type" value="Genomic_DNA"/>
</dbReference>
<comment type="caution">
    <text evidence="2">The sequence shown here is derived from an EMBL/GenBank/DDBJ whole genome shotgun (WGS) entry which is preliminary data.</text>
</comment>
<feature type="domain" description="SET" evidence="1">
    <location>
        <begin position="22"/>
        <end position="266"/>
    </location>
</feature>
<dbReference type="GO" id="GO:0005634">
    <property type="term" value="C:nucleus"/>
    <property type="evidence" value="ECO:0007669"/>
    <property type="project" value="TreeGrafter"/>
</dbReference>
<dbReference type="RefSeq" id="XP_043013786.1">
    <property type="nucleotide sequence ID" value="XM_043149182.1"/>
</dbReference>